<protein>
    <submittedName>
        <fullName evidence="1">ORF6</fullName>
    </submittedName>
</protein>
<accession>L0CS22</accession>
<evidence type="ECO:0000313" key="1">
    <source>
        <dbReference type="EMBL" id="AGA19097.1"/>
    </source>
</evidence>
<organismHost>
    <name type="scientific">Erythrocebus patas</name>
    <name type="common">Red guenon</name>
    <name type="synonym">Cercopithecus patas</name>
    <dbReference type="NCBI Taxonomy" id="9538"/>
</organismHost>
<dbReference type="GO" id="GO:0019031">
    <property type="term" value="C:viral envelope"/>
    <property type="evidence" value="ECO:0007669"/>
    <property type="project" value="InterPro"/>
</dbReference>
<name>L0CS22_SHFV</name>
<organism evidence="1">
    <name type="scientific">Simian hemorrhagic fever virus</name>
    <name type="common">SHFV</name>
    <dbReference type="NCBI Taxonomy" id="38143"/>
    <lineage>
        <taxon>Viruses</taxon>
        <taxon>Riboviria</taxon>
        <taxon>Orthornavirae</taxon>
        <taxon>Pisuviricota</taxon>
        <taxon>Pisoniviricetes</taxon>
        <taxon>Nidovirales</taxon>
        <taxon>Arnidovirineae</taxon>
        <taxon>Arteriviridae</taxon>
        <taxon>Simarterivirinae</taxon>
        <taxon>Deltaarterivirus</taxon>
        <taxon>Hedartevirus</taxon>
        <taxon>Deltaarterivirus hemfev</taxon>
    </lineage>
</organism>
<sequence>MATLPALASTLQLYSRILILQQVFLLLSLQLLSSGVAGTTTTTLPVLTSSAISNANSSSHQPKCIVCFHHQNETITTLTASSEHDECLRQFNYSLHETVHLVATDQAAFLASHCLAFAASQYYHYRAYFRVVNHTVHYCWVNGTLPSIRSSHPGAIRWASVILLLVLGLKYRAPRK</sequence>
<proteinExistence type="predicted"/>
<organismHost>
    <name type="scientific">Macaca</name>
    <name type="common">macaques</name>
    <dbReference type="NCBI Taxonomy" id="9539"/>
</organismHost>
<dbReference type="Pfam" id="PF02497">
    <property type="entry name" value="Arteri_GP4"/>
    <property type="match status" value="1"/>
</dbReference>
<dbReference type="EMBL" id="JX473848">
    <property type="protein sequence ID" value="AGA19097.1"/>
    <property type="molecule type" value="Genomic_RNA"/>
</dbReference>
<reference evidence="1" key="1">
    <citation type="journal article" date="2013" name="J. Virol.">
        <title>Exceptional simian hemorrhagic Fever virus diversity in a wild african primate community.</title>
        <authorList>
            <person name="Lauck M."/>
            <person name="Sibley S.D."/>
            <person name="Hyeroba D."/>
            <person name="Tumukunde A."/>
            <person name="Weny G."/>
            <person name="Chapman C.A."/>
            <person name="Ting N."/>
            <person name="Switzer W.M."/>
            <person name="Kuhn J.H."/>
            <person name="Friedrich T.C."/>
            <person name="O'Connor D.H."/>
            <person name="Goldberg T.L."/>
        </authorList>
    </citation>
    <scope>NUCLEOTIDE SEQUENCE</scope>
    <source>
        <strain evidence="1">Krtg11</strain>
    </source>
</reference>
<dbReference type="InterPro" id="IPR003412">
    <property type="entry name" value="Arteri_GP4"/>
</dbReference>